<dbReference type="OMA" id="FTIFRRY"/>
<comment type="subcellular location">
    <subcellularLocation>
        <location evidence="1">Membrane</location>
        <topology evidence="1">Multi-pass membrane protein</topology>
    </subcellularLocation>
</comment>
<feature type="transmembrane region" description="Helical" evidence="7">
    <location>
        <begin position="59"/>
        <end position="81"/>
    </location>
</feature>
<feature type="transmembrane region" description="Helical" evidence="7">
    <location>
        <begin position="188"/>
        <end position="207"/>
    </location>
</feature>
<dbReference type="EMBL" id="MNCJ02000329">
    <property type="protein sequence ID" value="KAF5768834.1"/>
    <property type="molecule type" value="Genomic_DNA"/>
</dbReference>
<dbReference type="GO" id="GO:0016020">
    <property type="term" value="C:membrane"/>
    <property type="evidence" value="ECO:0007669"/>
    <property type="project" value="UniProtKB-SubCell"/>
</dbReference>
<dbReference type="InterPro" id="IPR000425">
    <property type="entry name" value="MIP"/>
</dbReference>
<dbReference type="PRINTS" id="PR00783">
    <property type="entry name" value="MINTRINSICP"/>
</dbReference>
<evidence type="ECO:0000256" key="4">
    <source>
        <dbReference type="ARBA" id="ARBA00022989"/>
    </source>
</evidence>
<keyword evidence="10" id="KW-1185">Reference proteome</keyword>
<feature type="transmembrane region" description="Helical" evidence="7">
    <location>
        <begin position="227"/>
        <end position="248"/>
    </location>
</feature>
<evidence type="ECO:0000313" key="10">
    <source>
        <dbReference type="Proteomes" id="UP000215914"/>
    </source>
</evidence>
<dbReference type="InterPro" id="IPR034294">
    <property type="entry name" value="Aquaporin_transptr"/>
</dbReference>
<dbReference type="InParanoid" id="A0A251SH96"/>
<evidence type="ECO:0000256" key="1">
    <source>
        <dbReference type="ARBA" id="ARBA00004141"/>
    </source>
</evidence>
<dbReference type="GO" id="GO:0015267">
    <property type="term" value="F:channel activity"/>
    <property type="evidence" value="ECO:0007669"/>
    <property type="project" value="InterPro"/>
</dbReference>
<dbReference type="SUPFAM" id="SSF81338">
    <property type="entry name" value="Aquaporin-like"/>
    <property type="match status" value="1"/>
</dbReference>
<dbReference type="InterPro" id="IPR022357">
    <property type="entry name" value="MIP_CS"/>
</dbReference>
<dbReference type="PANTHER" id="PTHR45724">
    <property type="entry name" value="AQUAPORIN NIP2-1"/>
    <property type="match status" value="1"/>
</dbReference>
<reference evidence="8" key="3">
    <citation type="submission" date="2020-06" db="EMBL/GenBank/DDBJ databases">
        <title>Helianthus annuus Genome sequencing and assembly Release 2.</title>
        <authorList>
            <person name="Gouzy J."/>
            <person name="Langlade N."/>
            <person name="Munos S."/>
        </authorList>
    </citation>
    <scope>NUCLEOTIDE SEQUENCE</scope>
    <source>
        <tissue evidence="8">Leaves</tissue>
    </source>
</reference>
<dbReference type="Proteomes" id="UP000215914">
    <property type="component" value="Chromosome 14"/>
</dbReference>
<dbReference type="Gramene" id="mRNA:HanXRQr2_Chr14g0641171">
    <property type="protein sequence ID" value="mRNA:HanXRQr2_Chr14g0641171"/>
    <property type="gene ID" value="HanXRQr2_Chr14g0641171"/>
</dbReference>
<dbReference type="STRING" id="4232.A0A251SH96"/>
<dbReference type="NCBIfam" id="TIGR00861">
    <property type="entry name" value="MIP"/>
    <property type="match status" value="1"/>
</dbReference>
<protein>
    <submittedName>
        <fullName evidence="8 9">Major intrinsic protein</fullName>
    </submittedName>
</protein>
<keyword evidence="4 7" id="KW-1133">Transmembrane helix</keyword>
<proteinExistence type="inferred from homology"/>
<evidence type="ECO:0000313" key="9">
    <source>
        <dbReference type="EMBL" id="OTF97922.1"/>
    </source>
</evidence>
<evidence type="ECO:0000256" key="7">
    <source>
        <dbReference type="SAM" id="Phobius"/>
    </source>
</evidence>
<dbReference type="InterPro" id="IPR023271">
    <property type="entry name" value="Aquaporin-like"/>
</dbReference>
<evidence type="ECO:0000256" key="2">
    <source>
        <dbReference type="ARBA" id="ARBA00022448"/>
    </source>
</evidence>
<gene>
    <name evidence="9" type="ORF">HannXRQ_Chr14g0439981</name>
    <name evidence="8" type="ORF">HanXRQr2_Chr14g0641171</name>
</gene>
<keyword evidence="2 6" id="KW-0813">Transport</keyword>
<dbReference type="PANTHER" id="PTHR45724:SF6">
    <property type="entry name" value="AQUAPORIN NIP-TYPE"/>
    <property type="match status" value="1"/>
</dbReference>
<dbReference type="AlphaFoldDB" id="A0A251SH96"/>
<organism evidence="9 10">
    <name type="scientific">Helianthus annuus</name>
    <name type="common">Common sunflower</name>
    <dbReference type="NCBI Taxonomy" id="4232"/>
    <lineage>
        <taxon>Eukaryota</taxon>
        <taxon>Viridiplantae</taxon>
        <taxon>Streptophyta</taxon>
        <taxon>Embryophyta</taxon>
        <taxon>Tracheophyta</taxon>
        <taxon>Spermatophyta</taxon>
        <taxon>Magnoliopsida</taxon>
        <taxon>eudicotyledons</taxon>
        <taxon>Gunneridae</taxon>
        <taxon>Pentapetalae</taxon>
        <taxon>asterids</taxon>
        <taxon>campanulids</taxon>
        <taxon>Asterales</taxon>
        <taxon>Asteraceae</taxon>
        <taxon>Asteroideae</taxon>
        <taxon>Heliantheae alliance</taxon>
        <taxon>Heliantheae</taxon>
        <taxon>Helianthus</taxon>
    </lineage>
</organism>
<dbReference type="Pfam" id="PF00230">
    <property type="entry name" value="MIP"/>
    <property type="match status" value="1"/>
</dbReference>
<dbReference type="Gene3D" id="1.20.1080.10">
    <property type="entry name" value="Glycerol uptake facilitator protein"/>
    <property type="match status" value="1"/>
</dbReference>
<evidence type="ECO:0000256" key="6">
    <source>
        <dbReference type="RuleBase" id="RU000477"/>
    </source>
</evidence>
<accession>A0A251SH96</accession>
<keyword evidence="5 7" id="KW-0472">Membrane</keyword>
<evidence type="ECO:0000313" key="8">
    <source>
        <dbReference type="EMBL" id="KAF5768834.1"/>
    </source>
</evidence>
<evidence type="ECO:0000256" key="3">
    <source>
        <dbReference type="ARBA" id="ARBA00022692"/>
    </source>
</evidence>
<keyword evidence="3 6" id="KW-0812">Transmembrane</keyword>
<feature type="transmembrane region" description="Helical" evidence="7">
    <location>
        <begin position="108"/>
        <end position="130"/>
    </location>
</feature>
<comment type="similarity">
    <text evidence="6">Belongs to the MIP/aquaporin (TC 1.A.8) family.</text>
</comment>
<reference evidence="9" key="2">
    <citation type="submission" date="2017-02" db="EMBL/GenBank/DDBJ databases">
        <title>Sunflower complete genome.</title>
        <authorList>
            <person name="Langlade N."/>
            <person name="Munos S."/>
        </authorList>
    </citation>
    <scope>NUCLEOTIDE SEQUENCE [LARGE SCALE GENOMIC DNA]</scope>
    <source>
        <tissue evidence="9">Leaves</tissue>
    </source>
</reference>
<dbReference type="PROSITE" id="PS00221">
    <property type="entry name" value="MIP"/>
    <property type="match status" value="1"/>
</dbReference>
<evidence type="ECO:0000256" key="5">
    <source>
        <dbReference type="ARBA" id="ARBA00023136"/>
    </source>
</evidence>
<dbReference type="CDD" id="cd00333">
    <property type="entry name" value="MIP"/>
    <property type="match status" value="1"/>
</dbReference>
<sequence>MIEVVDPRFSAMEKGTLALNESKNPKIHLAQKLLAEFVGTFCVIFAGCGSVAVNKLYGGTITFPGVCVTWGLIVMAMIYTVGHVSGAHFNPAVTVTLSLLGLCPFKEVAFYILSQLFGSILASGILSLIMDVTSDAYFGTIPVGSTVQSFVVEIIITFILMFVISGASNDHRAVCFLVNDLIKKHGGIAVGMTIMLNVFVGGPISGASMNPARSLGPAIVKWRFKGIWAYIFGPIIGAVTGGFVYKLLTPTEKSFSEIVKRSG</sequence>
<dbReference type="EMBL" id="CM007903">
    <property type="protein sequence ID" value="OTF97922.1"/>
    <property type="molecule type" value="Genomic_DNA"/>
</dbReference>
<name>A0A251SH96_HELAN</name>
<reference evidence="8 10" key="1">
    <citation type="journal article" date="2017" name="Nature">
        <title>The sunflower genome provides insights into oil metabolism, flowering and Asterid evolution.</title>
        <authorList>
            <person name="Badouin H."/>
            <person name="Gouzy J."/>
            <person name="Grassa C.J."/>
            <person name="Murat F."/>
            <person name="Staton S.E."/>
            <person name="Cottret L."/>
            <person name="Lelandais-Briere C."/>
            <person name="Owens G.L."/>
            <person name="Carrere S."/>
            <person name="Mayjonade B."/>
            <person name="Legrand L."/>
            <person name="Gill N."/>
            <person name="Kane N.C."/>
            <person name="Bowers J.E."/>
            <person name="Hubner S."/>
            <person name="Bellec A."/>
            <person name="Berard A."/>
            <person name="Berges H."/>
            <person name="Blanchet N."/>
            <person name="Boniface M.C."/>
            <person name="Brunel D."/>
            <person name="Catrice O."/>
            <person name="Chaidir N."/>
            <person name="Claudel C."/>
            <person name="Donnadieu C."/>
            <person name="Faraut T."/>
            <person name="Fievet G."/>
            <person name="Helmstetter N."/>
            <person name="King M."/>
            <person name="Knapp S.J."/>
            <person name="Lai Z."/>
            <person name="Le Paslier M.C."/>
            <person name="Lippi Y."/>
            <person name="Lorenzon L."/>
            <person name="Mandel J.R."/>
            <person name="Marage G."/>
            <person name="Marchand G."/>
            <person name="Marquand E."/>
            <person name="Bret-Mestries E."/>
            <person name="Morien E."/>
            <person name="Nambeesan S."/>
            <person name="Nguyen T."/>
            <person name="Pegot-Espagnet P."/>
            <person name="Pouilly N."/>
            <person name="Raftis F."/>
            <person name="Sallet E."/>
            <person name="Schiex T."/>
            <person name="Thomas J."/>
            <person name="Vandecasteele C."/>
            <person name="Vares D."/>
            <person name="Vear F."/>
            <person name="Vautrin S."/>
            <person name="Crespi M."/>
            <person name="Mangin B."/>
            <person name="Burke J.M."/>
            <person name="Salse J."/>
            <person name="Munos S."/>
            <person name="Vincourt P."/>
            <person name="Rieseberg L.H."/>
            <person name="Langlade N.B."/>
        </authorList>
    </citation>
    <scope>NUCLEOTIDE SEQUENCE [LARGE SCALE GENOMIC DNA]</scope>
    <source>
        <strain evidence="10">cv. SF193</strain>
        <tissue evidence="8">Leaves</tissue>
    </source>
</reference>
<feature type="transmembrane region" description="Helical" evidence="7">
    <location>
        <begin position="150"/>
        <end position="167"/>
    </location>
</feature>
<feature type="transmembrane region" description="Helical" evidence="7">
    <location>
        <begin position="33"/>
        <end position="53"/>
    </location>
</feature>